<dbReference type="Gene3D" id="1.25.40.10">
    <property type="entry name" value="Tetratricopeptide repeat domain"/>
    <property type="match status" value="1"/>
</dbReference>
<dbReference type="PROSITE" id="PS50005">
    <property type="entry name" value="TPR"/>
    <property type="match status" value="1"/>
</dbReference>
<evidence type="ECO:0000313" key="1">
    <source>
        <dbReference type="EMBL" id="CAD7223942.1"/>
    </source>
</evidence>
<dbReference type="Pfam" id="PF13374">
    <property type="entry name" value="TPR_10"/>
    <property type="match status" value="1"/>
</dbReference>
<dbReference type="GO" id="GO:0043161">
    <property type="term" value="P:proteasome-mediated ubiquitin-dependent protein catabolic process"/>
    <property type="evidence" value="ECO:0007669"/>
    <property type="project" value="TreeGrafter"/>
</dbReference>
<name>A0A7R8W386_9CRUS</name>
<dbReference type="Pfam" id="PF13424">
    <property type="entry name" value="TPR_12"/>
    <property type="match status" value="1"/>
</dbReference>
<dbReference type="PANTHER" id="PTHR46575">
    <property type="entry name" value="AMYLOID PROTEIN-BINDING PROTEIN 2"/>
    <property type="match status" value="1"/>
</dbReference>
<dbReference type="SUPFAM" id="SSF48452">
    <property type="entry name" value="TPR-like"/>
    <property type="match status" value="1"/>
</dbReference>
<dbReference type="InterPro" id="IPR011990">
    <property type="entry name" value="TPR-like_helical_dom_sf"/>
</dbReference>
<protein>
    <submittedName>
        <fullName evidence="1">Uncharacterized protein</fullName>
    </submittedName>
</protein>
<dbReference type="GO" id="GO:0031462">
    <property type="term" value="C:Cul2-RING ubiquitin ligase complex"/>
    <property type="evidence" value="ECO:0007669"/>
    <property type="project" value="TreeGrafter"/>
</dbReference>
<dbReference type="PANTHER" id="PTHR46575:SF1">
    <property type="entry name" value="AMYLOID PROTEIN-BINDING PROTEIN 2"/>
    <property type="match status" value="1"/>
</dbReference>
<dbReference type="GO" id="GO:1990756">
    <property type="term" value="F:ubiquitin-like ligase-substrate adaptor activity"/>
    <property type="evidence" value="ECO:0007669"/>
    <property type="project" value="TreeGrafter"/>
</dbReference>
<proteinExistence type="predicted"/>
<organism evidence="1">
    <name type="scientific">Cyprideis torosa</name>
    <dbReference type="NCBI Taxonomy" id="163714"/>
    <lineage>
        <taxon>Eukaryota</taxon>
        <taxon>Metazoa</taxon>
        <taxon>Ecdysozoa</taxon>
        <taxon>Arthropoda</taxon>
        <taxon>Crustacea</taxon>
        <taxon>Oligostraca</taxon>
        <taxon>Ostracoda</taxon>
        <taxon>Podocopa</taxon>
        <taxon>Podocopida</taxon>
        <taxon>Cytherocopina</taxon>
        <taxon>Cytheroidea</taxon>
        <taxon>Cytherideidae</taxon>
        <taxon>Cyprideis</taxon>
    </lineage>
</organism>
<dbReference type="SMART" id="SM00028">
    <property type="entry name" value="TPR"/>
    <property type="match status" value="2"/>
</dbReference>
<dbReference type="EMBL" id="OB660278">
    <property type="protein sequence ID" value="CAD7223942.1"/>
    <property type="molecule type" value="Genomic_DNA"/>
</dbReference>
<reference evidence="1" key="1">
    <citation type="submission" date="2020-11" db="EMBL/GenBank/DDBJ databases">
        <authorList>
            <person name="Tran Van P."/>
        </authorList>
    </citation>
    <scope>NUCLEOTIDE SEQUENCE</scope>
</reference>
<gene>
    <name evidence="1" type="ORF">CTOB1V02_LOCUS1914</name>
</gene>
<dbReference type="InterPro" id="IPR019734">
    <property type="entry name" value="TPR_rpt"/>
</dbReference>
<dbReference type="OrthoDB" id="7103806at2759"/>
<sequence>ILEEAESLHLRALELVERAYGEDNLQTAKHYGNLGRLYQSMKRYKDAESMHLKAIRLKEKFLGPDDYDVALSLGHLASVYNYDMNLFEAAEALYLRSIEIGIRHFGESYSGLEYDYRGLLRVYSELKDYEKTSRYSLKLGQWRFLRDTMNVDEEANEEWSGGRRQGGLVQQARRPRPVTEFLELFFLSAPSTVGSTAEQESSR</sequence>
<dbReference type="AlphaFoldDB" id="A0A7R8W386"/>
<dbReference type="GO" id="GO:0006886">
    <property type="term" value="P:intracellular protein transport"/>
    <property type="evidence" value="ECO:0007669"/>
    <property type="project" value="InterPro"/>
</dbReference>
<dbReference type="InterPro" id="IPR042476">
    <property type="entry name" value="APPBP2"/>
</dbReference>
<feature type="non-terminal residue" evidence="1">
    <location>
        <position position="1"/>
    </location>
</feature>
<accession>A0A7R8W386</accession>